<protein>
    <submittedName>
        <fullName evidence="1">Uncharacterized protein</fullName>
    </submittedName>
</protein>
<sequence>MLAAEAVPPHRAVAPSASTAAAAQLRTDIRPDFLVANGAGIRQDIRPDIRADMRLTFLATTPHLPFAVIMHTFGESTADLAVHNP</sequence>
<gene>
    <name evidence="1" type="ORF">Pmi06nite_42880</name>
</gene>
<dbReference type="Proteomes" id="UP000650628">
    <property type="component" value="Unassembled WGS sequence"/>
</dbReference>
<accession>A0A8J3X7Z7</accession>
<proteinExistence type="predicted"/>
<dbReference type="AlphaFoldDB" id="A0A8J3X7Z7"/>
<dbReference type="EMBL" id="BOOO01000021">
    <property type="protein sequence ID" value="GII30846.1"/>
    <property type="molecule type" value="Genomic_DNA"/>
</dbReference>
<evidence type="ECO:0000313" key="1">
    <source>
        <dbReference type="EMBL" id="GII30846.1"/>
    </source>
</evidence>
<comment type="caution">
    <text evidence="1">The sequence shown here is derived from an EMBL/GenBank/DDBJ whole genome shotgun (WGS) entry which is preliminary data.</text>
</comment>
<keyword evidence="2" id="KW-1185">Reference proteome</keyword>
<name>A0A8J3X7Z7_9ACTN</name>
<evidence type="ECO:0000313" key="2">
    <source>
        <dbReference type="Proteomes" id="UP000650628"/>
    </source>
</evidence>
<organism evidence="1 2">
    <name type="scientific">Planotetraspora mira</name>
    <dbReference type="NCBI Taxonomy" id="58121"/>
    <lineage>
        <taxon>Bacteria</taxon>
        <taxon>Bacillati</taxon>
        <taxon>Actinomycetota</taxon>
        <taxon>Actinomycetes</taxon>
        <taxon>Streptosporangiales</taxon>
        <taxon>Streptosporangiaceae</taxon>
        <taxon>Planotetraspora</taxon>
    </lineage>
</organism>
<reference evidence="1 2" key="1">
    <citation type="submission" date="2021-01" db="EMBL/GenBank/DDBJ databases">
        <title>Whole genome shotgun sequence of Planotetraspora mira NBRC 15435.</title>
        <authorList>
            <person name="Komaki H."/>
            <person name="Tamura T."/>
        </authorList>
    </citation>
    <scope>NUCLEOTIDE SEQUENCE [LARGE SCALE GENOMIC DNA]</scope>
    <source>
        <strain evidence="1 2">NBRC 15435</strain>
    </source>
</reference>